<evidence type="ECO:0000256" key="8">
    <source>
        <dbReference type="ARBA" id="ARBA00022932"/>
    </source>
</evidence>
<dbReference type="CDD" id="cd04485">
    <property type="entry name" value="DnaE_OBF"/>
    <property type="match status" value="1"/>
</dbReference>
<evidence type="ECO:0000256" key="6">
    <source>
        <dbReference type="ARBA" id="ARBA00022695"/>
    </source>
</evidence>
<proteinExistence type="inferred from homology"/>
<evidence type="ECO:0000256" key="2">
    <source>
        <dbReference type="ARBA" id="ARBA00009496"/>
    </source>
</evidence>
<dbReference type="InterPro" id="IPR004365">
    <property type="entry name" value="NA-bd_OB_tRNA"/>
</dbReference>
<dbReference type="NCBIfam" id="NF004226">
    <property type="entry name" value="PRK05673.1"/>
    <property type="match status" value="1"/>
</dbReference>
<evidence type="ECO:0000256" key="10">
    <source>
        <dbReference type="ARBA" id="ARBA00049244"/>
    </source>
</evidence>
<dbReference type="SMART" id="SM00481">
    <property type="entry name" value="POLIIIAc"/>
    <property type="match status" value="1"/>
</dbReference>
<dbReference type="InterPro" id="IPR016195">
    <property type="entry name" value="Pol/histidinol_Pase-like"/>
</dbReference>
<dbReference type="GO" id="GO:0005737">
    <property type="term" value="C:cytoplasm"/>
    <property type="evidence" value="ECO:0007669"/>
    <property type="project" value="UniProtKB-SubCell"/>
</dbReference>
<evidence type="ECO:0000313" key="12">
    <source>
        <dbReference type="EMBL" id="SDN76789.1"/>
    </source>
</evidence>
<dbReference type="InterPro" id="IPR004805">
    <property type="entry name" value="DnaE2/DnaE/PolC"/>
</dbReference>
<dbReference type="InterPro" id="IPR041931">
    <property type="entry name" value="DNA_pol3_alpha_thumb_dom"/>
</dbReference>
<evidence type="ECO:0000256" key="5">
    <source>
        <dbReference type="ARBA" id="ARBA00022679"/>
    </source>
</evidence>
<keyword evidence="5" id="KW-0808">Transferase</keyword>
<feature type="domain" description="Polymerase/histidinol phosphatase N-terminal" evidence="11">
    <location>
        <begin position="4"/>
        <end position="71"/>
    </location>
</feature>
<comment type="subcellular location">
    <subcellularLocation>
        <location evidence="1">Cytoplasm</location>
    </subcellularLocation>
</comment>
<dbReference type="InterPro" id="IPR004013">
    <property type="entry name" value="PHP_dom"/>
</dbReference>
<dbReference type="Pfam" id="PF01336">
    <property type="entry name" value="tRNA_anti-codon"/>
    <property type="match status" value="1"/>
</dbReference>
<dbReference type="AlphaFoldDB" id="A0A1H0E366"/>
<dbReference type="Pfam" id="PF14579">
    <property type="entry name" value="HHH_6"/>
    <property type="match status" value="1"/>
</dbReference>
<dbReference type="NCBIfam" id="TIGR00594">
    <property type="entry name" value="polc"/>
    <property type="match status" value="1"/>
</dbReference>
<dbReference type="Pfam" id="PF02811">
    <property type="entry name" value="PHP"/>
    <property type="match status" value="1"/>
</dbReference>
<dbReference type="GO" id="GO:0003887">
    <property type="term" value="F:DNA-directed DNA polymerase activity"/>
    <property type="evidence" value="ECO:0007669"/>
    <property type="project" value="UniProtKB-KW"/>
</dbReference>
<keyword evidence="13" id="KW-1185">Reference proteome</keyword>
<accession>A0A1H0E366</accession>
<evidence type="ECO:0000259" key="11">
    <source>
        <dbReference type="SMART" id="SM00481"/>
    </source>
</evidence>
<dbReference type="InterPro" id="IPR040982">
    <property type="entry name" value="DNA_pol3_finger"/>
</dbReference>
<comment type="function">
    <text evidence="9">DNA polymerase III is a complex, multichain enzyme responsible for most of the replicative synthesis in bacteria. This DNA polymerase also exhibits 3' to 5' exonuclease activity. The alpha chain is the DNA polymerase.</text>
</comment>
<comment type="similarity">
    <text evidence="2">Belongs to the DNA polymerase type-C family. DnaE subfamily.</text>
</comment>
<keyword evidence="7" id="KW-0235">DNA replication</keyword>
<organism evidence="12 13">
    <name type="scientific">Halobacillus aidingensis</name>
    <dbReference type="NCBI Taxonomy" id="240303"/>
    <lineage>
        <taxon>Bacteria</taxon>
        <taxon>Bacillati</taxon>
        <taxon>Bacillota</taxon>
        <taxon>Bacilli</taxon>
        <taxon>Bacillales</taxon>
        <taxon>Bacillaceae</taxon>
        <taxon>Halobacillus</taxon>
    </lineage>
</organism>
<dbReference type="Proteomes" id="UP000198860">
    <property type="component" value="Unassembled WGS sequence"/>
</dbReference>
<dbReference type="Pfam" id="PF07733">
    <property type="entry name" value="DNA_pol3_alpha"/>
    <property type="match status" value="1"/>
</dbReference>
<dbReference type="Gene3D" id="1.10.150.870">
    <property type="match status" value="1"/>
</dbReference>
<dbReference type="GO" id="GO:0006260">
    <property type="term" value="P:DNA replication"/>
    <property type="evidence" value="ECO:0007669"/>
    <property type="project" value="UniProtKB-KW"/>
</dbReference>
<gene>
    <name evidence="12" type="ORF">SAMN05421677_10178</name>
</gene>
<dbReference type="STRING" id="240303.SAMN05421677_10178"/>
<dbReference type="GO" id="GO:0008408">
    <property type="term" value="F:3'-5' exonuclease activity"/>
    <property type="evidence" value="ECO:0007669"/>
    <property type="project" value="InterPro"/>
</dbReference>
<evidence type="ECO:0000256" key="9">
    <source>
        <dbReference type="ARBA" id="ARBA00025611"/>
    </source>
</evidence>
<dbReference type="PANTHER" id="PTHR32294:SF0">
    <property type="entry name" value="DNA POLYMERASE III SUBUNIT ALPHA"/>
    <property type="match status" value="1"/>
</dbReference>
<dbReference type="GO" id="GO:0003676">
    <property type="term" value="F:nucleic acid binding"/>
    <property type="evidence" value="ECO:0007669"/>
    <property type="project" value="InterPro"/>
</dbReference>
<protein>
    <recommendedName>
        <fullName evidence="4">DNA polymerase III subunit alpha</fullName>
        <ecNumber evidence="3">2.7.7.7</ecNumber>
    </recommendedName>
</protein>
<dbReference type="InterPro" id="IPR003141">
    <property type="entry name" value="Pol/His_phosphatase_N"/>
</dbReference>
<dbReference type="EC" id="2.7.7.7" evidence="3"/>
<dbReference type="PANTHER" id="PTHR32294">
    <property type="entry name" value="DNA POLYMERASE III SUBUNIT ALPHA"/>
    <property type="match status" value="1"/>
</dbReference>
<evidence type="ECO:0000256" key="3">
    <source>
        <dbReference type="ARBA" id="ARBA00012417"/>
    </source>
</evidence>
<keyword evidence="6" id="KW-0548">Nucleotidyltransferase</keyword>
<dbReference type="SUPFAM" id="SSF160975">
    <property type="entry name" value="AF1531-like"/>
    <property type="match status" value="1"/>
</dbReference>
<dbReference type="OrthoDB" id="9803237at2"/>
<dbReference type="RefSeq" id="WP_089650538.1">
    <property type="nucleotide sequence ID" value="NZ_FNIZ01000001.1"/>
</dbReference>
<comment type="catalytic activity">
    <reaction evidence="10">
        <text>DNA(n) + a 2'-deoxyribonucleoside 5'-triphosphate = DNA(n+1) + diphosphate</text>
        <dbReference type="Rhea" id="RHEA:22508"/>
        <dbReference type="Rhea" id="RHEA-COMP:17339"/>
        <dbReference type="Rhea" id="RHEA-COMP:17340"/>
        <dbReference type="ChEBI" id="CHEBI:33019"/>
        <dbReference type="ChEBI" id="CHEBI:61560"/>
        <dbReference type="ChEBI" id="CHEBI:173112"/>
        <dbReference type="EC" id="2.7.7.7"/>
    </reaction>
</comment>
<dbReference type="Gene3D" id="1.10.10.1600">
    <property type="entry name" value="Bacterial DNA polymerase III alpha subunit, thumb domain"/>
    <property type="match status" value="1"/>
</dbReference>
<evidence type="ECO:0000256" key="7">
    <source>
        <dbReference type="ARBA" id="ARBA00022705"/>
    </source>
</evidence>
<dbReference type="EMBL" id="FNIZ01000001">
    <property type="protein sequence ID" value="SDN76789.1"/>
    <property type="molecule type" value="Genomic_DNA"/>
</dbReference>
<reference evidence="13" key="1">
    <citation type="submission" date="2016-10" db="EMBL/GenBank/DDBJ databases">
        <authorList>
            <person name="Varghese N."/>
            <person name="Submissions S."/>
        </authorList>
    </citation>
    <scope>NUCLEOTIDE SEQUENCE [LARGE SCALE GENOMIC DNA]</scope>
    <source>
        <strain evidence="13">CGMCC 1.3703</strain>
    </source>
</reference>
<evidence type="ECO:0000256" key="4">
    <source>
        <dbReference type="ARBA" id="ARBA00019114"/>
    </source>
</evidence>
<dbReference type="InterPro" id="IPR011708">
    <property type="entry name" value="DNA_pol3_alpha_NTPase_dom"/>
</dbReference>
<name>A0A1H0E366_HALAD</name>
<keyword evidence="8" id="KW-0239">DNA-directed DNA polymerase</keyword>
<sequence>MTFTHLNVQSGYSLMNSTIKIKDLVRTAKESGFGAVALTDQDTMSGAVSFYEECRNEGIKPIIGLKTTVIDQTLSFPMILLAETTGGYHNLLEISTIVQTEKENITLEQLAMYKEGLIFIQMTSSSPWAESIANRMTDKIETSRERWVNLLGMNRLYLSIQDRDLHSERQLHTPLREWVSRNGLKVVAIGDVRYLDRGEADAFQCLRAIDEGGRYSPENNDHHYYLKSQEEMERFFGEWWPESLVATEEIVNACQVDLELDRQLLPTYPSPENKSSDDYLRQLCESSLPDKYDTKSRQQAVERLNHELSIIASMGFSDYFLIVWDFISYARENGIHAGPGRGSAAGSIVSYLLGITQVDPLEYHLLFERFLNPERITMPDIDIDFPDHRRDEVISYVAEKYGSKHVAQICTFGTFAARSVLRELFKVLKIDESDASFILHQIPKTSASSLVDVVKKSEELKEYIRNSDRLKLLFRVATKLEGLPRHVSTHAAGVVLSEEPLVRYTALLKSQGPVSLTQYAMGDLEKVGLLKIDLLGLRNLSFLERMERKVKRYRQKDFSIGHIPLNDDRTFDLLKEGRTNGVFQLESQGMKNVLHRLKPSHFEDVVAVNALYRPGPMEYIPLYIDRKHGRKNIEYPHPDLKPILAHTFGVLVYQEQIMEVARHVAGYSLGEADLLRRAVSKKQANVLEEERMRFVQGCKAKGYDETIAHQLFDWIVKFSNYGFNRSHAVAYSLISYRLAYMKAHYPSYFMAELMNAHLGDHEKMTMYIREARDMNVKVKAPSVNRSQALNHDDSGEIRIGMTAVKGVGYQAAQAIMEERMKGPFRNLNDFCLRVDGKVVTRKVIESLVLAGAFDDLHQNRASVLASIDQALEQGELFKEFQDQPGFFGNELDMEMVEVDPFPPLKRLSMEKEVLGTYMSQHPLGHQRKDLEVKGILPIREAHRSTKKQVEVAVVIDGLREIRTKRGDPMAFLTISDETAEMDAVLFPETYRNIKVWLKEQMLVHLKGKVDERKGQKQLIINHAEPLGIDEYPADKKQRLFIKVTEEHEHYSIEKLKKLAEYFPGNTPIFIFRSEDRVTYKLDETYCLEVNDVSMGKLNEFFGESSVAVRPLKDGAGH</sequence>
<dbReference type="SUPFAM" id="SSF89550">
    <property type="entry name" value="PHP domain-like"/>
    <property type="match status" value="1"/>
</dbReference>
<dbReference type="Pfam" id="PF17657">
    <property type="entry name" value="DNA_pol3_finger"/>
    <property type="match status" value="1"/>
</dbReference>
<dbReference type="Gene3D" id="3.20.20.140">
    <property type="entry name" value="Metal-dependent hydrolases"/>
    <property type="match status" value="1"/>
</dbReference>
<evidence type="ECO:0000313" key="13">
    <source>
        <dbReference type="Proteomes" id="UP000198860"/>
    </source>
</evidence>
<evidence type="ECO:0000256" key="1">
    <source>
        <dbReference type="ARBA" id="ARBA00004496"/>
    </source>
</evidence>
<dbReference type="InterPro" id="IPR029460">
    <property type="entry name" value="DNAPol_HHH"/>
</dbReference>